<evidence type="ECO:0000313" key="1">
    <source>
        <dbReference type="EMBL" id="MDR7327675.1"/>
    </source>
</evidence>
<accession>A0AAE4A1T5</accession>
<dbReference type="InterPro" id="IPR046038">
    <property type="entry name" value="DUF5996"/>
</dbReference>
<organism evidence="1 2">
    <name type="scientific">Catenuloplanes niger</name>
    <dbReference type="NCBI Taxonomy" id="587534"/>
    <lineage>
        <taxon>Bacteria</taxon>
        <taxon>Bacillati</taxon>
        <taxon>Actinomycetota</taxon>
        <taxon>Actinomycetes</taxon>
        <taxon>Micromonosporales</taxon>
        <taxon>Micromonosporaceae</taxon>
        <taxon>Catenuloplanes</taxon>
    </lineage>
</organism>
<evidence type="ECO:0008006" key="3">
    <source>
        <dbReference type="Google" id="ProtNLM"/>
    </source>
</evidence>
<keyword evidence="2" id="KW-1185">Reference proteome</keyword>
<evidence type="ECO:0000313" key="2">
    <source>
        <dbReference type="Proteomes" id="UP001183629"/>
    </source>
</evidence>
<dbReference type="RefSeq" id="WP_310425275.1">
    <property type="nucleotide sequence ID" value="NZ_JAVDYC010000001.1"/>
</dbReference>
<protein>
    <recommendedName>
        <fullName evidence="3">Ava_C0101 and related proteins</fullName>
    </recommendedName>
</protein>
<gene>
    <name evidence="1" type="ORF">J2S44_007925</name>
</gene>
<dbReference type="Pfam" id="PF19459">
    <property type="entry name" value="DUF5996"/>
    <property type="match status" value="1"/>
</dbReference>
<proteinExistence type="predicted"/>
<dbReference type="EMBL" id="JAVDYC010000001">
    <property type="protein sequence ID" value="MDR7327675.1"/>
    <property type="molecule type" value="Genomic_DNA"/>
</dbReference>
<name>A0AAE4A1T5_9ACTN</name>
<sequence length="298" mass="33133">MEKTTTHDWPRLRVADWTGTRDTLHMWTQIVGKVRMAYAPVANHWWHVTLYPTARGLTTGAVPYEHGVFDIEFDFVAHRLHVRTSDGRTREVALEPKSVATFYAETMEALGSLGIEPRIHAAPNEVESAVPFAEDHRNDTYDGAAAHLFWRQLLRAERALARFRGGFVGKASPVHFFWGAMDLAYTRFSGDAAPPHPGGAPNCPPSVMHEGYSHELASFGFWPGGGAEGAFYAYAYPEPPGYAERTAAFYDTSLRECVLPYERVADAADPDAVLDEFLRTTYEAAADLAGWNRSALEP</sequence>
<dbReference type="AlphaFoldDB" id="A0AAE4A1T5"/>
<reference evidence="1 2" key="1">
    <citation type="submission" date="2023-07" db="EMBL/GenBank/DDBJ databases">
        <title>Sequencing the genomes of 1000 actinobacteria strains.</title>
        <authorList>
            <person name="Klenk H.-P."/>
        </authorList>
    </citation>
    <scope>NUCLEOTIDE SEQUENCE [LARGE SCALE GENOMIC DNA]</scope>
    <source>
        <strain evidence="1 2">DSM 44711</strain>
    </source>
</reference>
<comment type="caution">
    <text evidence="1">The sequence shown here is derived from an EMBL/GenBank/DDBJ whole genome shotgun (WGS) entry which is preliminary data.</text>
</comment>
<dbReference type="Proteomes" id="UP001183629">
    <property type="component" value="Unassembled WGS sequence"/>
</dbReference>